<dbReference type="InterPro" id="IPR051164">
    <property type="entry name" value="NmrA-like_oxidored"/>
</dbReference>
<comment type="similarity">
    <text evidence="1">Belongs to the NmrA-type oxidoreductase family.</text>
</comment>
<dbReference type="InterPro" id="IPR008030">
    <property type="entry name" value="NmrA-like"/>
</dbReference>
<dbReference type="EMBL" id="ML994629">
    <property type="protein sequence ID" value="KAF2186752.1"/>
    <property type="molecule type" value="Genomic_DNA"/>
</dbReference>
<accession>A0A6A6E7J9</accession>
<dbReference type="Gene3D" id="3.90.25.10">
    <property type="entry name" value="UDP-galactose 4-epimerase, domain 1"/>
    <property type="match status" value="1"/>
</dbReference>
<dbReference type="Pfam" id="PF05368">
    <property type="entry name" value="NmrA"/>
    <property type="match status" value="1"/>
</dbReference>
<dbReference type="GO" id="GO:0005634">
    <property type="term" value="C:nucleus"/>
    <property type="evidence" value="ECO:0007669"/>
    <property type="project" value="TreeGrafter"/>
</dbReference>
<evidence type="ECO:0000256" key="1">
    <source>
        <dbReference type="ARBA" id="ARBA00006328"/>
    </source>
</evidence>
<evidence type="ECO:0000313" key="4">
    <source>
        <dbReference type="EMBL" id="KAF2186752.1"/>
    </source>
</evidence>
<reference evidence="4" key="1">
    <citation type="journal article" date="2020" name="Stud. Mycol.">
        <title>101 Dothideomycetes genomes: a test case for predicting lifestyles and emergence of pathogens.</title>
        <authorList>
            <person name="Haridas S."/>
            <person name="Albert R."/>
            <person name="Binder M."/>
            <person name="Bloem J."/>
            <person name="Labutti K."/>
            <person name="Salamov A."/>
            <person name="Andreopoulos B."/>
            <person name="Baker S."/>
            <person name="Barry K."/>
            <person name="Bills G."/>
            <person name="Bluhm B."/>
            <person name="Cannon C."/>
            <person name="Castanera R."/>
            <person name="Culley D."/>
            <person name="Daum C."/>
            <person name="Ezra D."/>
            <person name="Gonzalez J."/>
            <person name="Henrissat B."/>
            <person name="Kuo A."/>
            <person name="Liang C."/>
            <person name="Lipzen A."/>
            <person name="Lutzoni F."/>
            <person name="Magnuson J."/>
            <person name="Mondo S."/>
            <person name="Nolan M."/>
            <person name="Ohm R."/>
            <person name="Pangilinan J."/>
            <person name="Park H.-J."/>
            <person name="Ramirez L."/>
            <person name="Alfaro M."/>
            <person name="Sun H."/>
            <person name="Tritt A."/>
            <person name="Yoshinaga Y."/>
            <person name="Zwiers L.-H."/>
            <person name="Turgeon B."/>
            <person name="Goodwin S."/>
            <person name="Spatafora J."/>
            <person name="Crous P."/>
            <person name="Grigoriev I."/>
        </authorList>
    </citation>
    <scope>NUCLEOTIDE SEQUENCE</scope>
    <source>
        <strain evidence="4">CBS 207.26</strain>
    </source>
</reference>
<proteinExistence type="inferred from homology"/>
<dbReference type="Proteomes" id="UP000800200">
    <property type="component" value="Unassembled WGS sequence"/>
</dbReference>
<dbReference type="InterPro" id="IPR036291">
    <property type="entry name" value="NAD(P)-bd_dom_sf"/>
</dbReference>
<dbReference type="PANTHER" id="PTHR42748">
    <property type="entry name" value="NITROGEN METABOLITE REPRESSION PROTEIN NMRA FAMILY MEMBER"/>
    <property type="match status" value="1"/>
</dbReference>
<dbReference type="OrthoDB" id="300709at2759"/>
<dbReference type="Gene3D" id="3.40.50.720">
    <property type="entry name" value="NAD(P)-binding Rossmann-like Domain"/>
    <property type="match status" value="1"/>
</dbReference>
<organism evidence="4 5">
    <name type="scientific">Zopfia rhizophila CBS 207.26</name>
    <dbReference type="NCBI Taxonomy" id="1314779"/>
    <lineage>
        <taxon>Eukaryota</taxon>
        <taxon>Fungi</taxon>
        <taxon>Dikarya</taxon>
        <taxon>Ascomycota</taxon>
        <taxon>Pezizomycotina</taxon>
        <taxon>Dothideomycetes</taxon>
        <taxon>Dothideomycetes incertae sedis</taxon>
        <taxon>Zopfiaceae</taxon>
        <taxon>Zopfia</taxon>
    </lineage>
</organism>
<evidence type="ECO:0000256" key="2">
    <source>
        <dbReference type="ARBA" id="ARBA00022857"/>
    </source>
</evidence>
<dbReference type="PANTHER" id="PTHR42748:SF11">
    <property type="entry name" value="NMRA-LIKE DOMAIN-CONTAINING PROTEIN"/>
    <property type="match status" value="1"/>
</dbReference>
<dbReference type="SUPFAM" id="SSF51735">
    <property type="entry name" value="NAD(P)-binding Rossmann-fold domains"/>
    <property type="match status" value="1"/>
</dbReference>
<dbReference type="AlphaFoldDB" id="A0A6A6E7J9"/>
<name>A0A6A6E7J9_9PEZI</name>
<protein>
    <submittedName>
        <fullName evidence="4">NAD(P)-binding protein</fullName>
    </submittedName>
</protein>
<evidence type="ECO:0000259" key="3">
    <source>
        <dbReference type="Pfam" id="PF05368"/>
    </source>
</evidence>
<gene>
    <name evidence="4" type="ORF">K469DRAFT_738511</name>
</gene>
<evidence type="ECO:0000313" key="5">
    <source>
        <dbReference type="Proteomes" id="UP000800200"/>
    </source>
</evidence>
<dbReference type="CDD" id="cd05251">
    <property type="entry name" value="NmrA_like_SDR_a"/>
    <property type="match status" value="1"/>
</dbReference>
<keyword evidence="2" id="KW-0521">NADP</keyword>
<keyword evidence="5" id="KW-1185">Reference proteome</keyword>
<sequence>MSKYLLVVFGATGNQGGSVANYVLSDPELSKQYSVRAITRNASNPAAKALQEKGAEIIEADMDQPSTLPAALSGAHTVFAVTNTTYTSNTREIQAKQAKALCETAVSQGTQYIIWSSMSHPAKISSGKLKNVAHFDVKAEIETYIRGLPVKSAFYAPGSYMQNFFDQMAPQPAPANDGTYVVANLCSSDTQLPLIDVTDTGKWVGAILAEPEKYEGKFLAAAERLYSFKEITEIMSRVSGKTVVYQQVPDEVFKGWLPEAFREQLSEMMVHIREYGYYGPKMKEEVEWAAKQARGELTTLGEFLKKNPLKLE</sequence>
<feature type="domain" description="NmrA-like" evidence="3">
    <location>
        <begin position="4"/>
        <end position="304"/>
    </location>
</feature>